<dbReference type="PANTHER" id="PTHR10424:SF73">
    <property type="entry name" value="ENDOGENOUS RETROVIRUS GROUP FC1 ENV POLYPROTEIN-RELATED"/>
    <property type="match status" value="1"/>
</dbReference>
<dbReference type="OrthoDB" id="8949317at2759"/>
<proteinExistence type="predicted"/>
<sequence length="57" mass="6256">ELERALVNISAVIEHTVTQTADAIYVLQEQVHNLSCVVLQNRMALDYLLASQGGICT</sequence>
<accession>A0A7K7TGT3</accession>
<dbReference type="Gene3D" id="1.10.287.210">
    <property type="match status" value="1"/>
</dbReference>
<dbReference type="AlphaFoldDB" id="A0A7K7TGT3"/>
<dbReference type="Pfam" id="PF00429">
    <property type="entry name" value="TLV_coat"/>
    <property type="match status" value="1"/>
</dbReference>
<evidence type="ECO:0000313" key="2">
    <source>
        <dbReference type="EMBL" id="NXA15062.1"/>
    </source>
</evidence>
<keyword evidence="3" id="KW-1185">Reference proteome</keyword>
<dbReference type="SUPFAM" id="SSF58069">
    <property type="entry name" value="Virus ectodomain"/>
    <property type="match status" value="1"/>
</dbReference>
<dbReference type="PANTHER" id="PTHR10424">
    <property type="entry name" value="VIRAL ENVELOPE PROTEIN"/>
    <property type="match status" value="1"/>
</dbReference>
<dbReference type="Proteomes" id="UP000589485">
    <property type="component" value="Unassembled WGS sequence"/>
</dbReference>
<keyword evidence="1" id="KW-1015">Disulfide bond</keyword>
<dbReference type="InterPro" id="IPR018154">
    <property type="entry name" value="TLV/ENV_coat_polyprotein"/>
</dbReference>
<gene>
    <name evidence="2" type="primary">Ervv1_1</name>
    <name evidence="2" type="ORF">SAPAEN_R15322</name>
</gene>
<evidence type="ECO:0000256" key="1">
    <source>
        <dbReference type="ARBA" id="ARBA00023157"/>
    </source>
</evidence>
<dbReference type="EMBL" id="VZSY01001991">
    <property type="protein sequence ID" value="NXA15062.1"/>
    <property type="molecule type" value="Genomic_DNA"/>
</dbReference>
<protein>
    <submittedName>
        <fullName evidence="2">ERVV1 protein</fullName>
    </submittedName>
</protein>
<feature type="non-terminal residue" evidence="2">
    <location>
        <position position="1"/>
    </location>
</feature>
<reference evidence="2 3" key="1">
    <citation type="submission" date="2019-09" db="EMBL/GenBank/DDBJ databases">
        <title>Bird 10,000 Genomes (B10K) Project - Family phase.</title>
        <authorList>
            <person name="Zhang G."/>
        </authorList>
    </citation>
    <scope>NUCLEOTIDE SEQUENCE [LARGE SCALE GENOMIC DNA]</scope>
    <source>
        <strain evidence="2">B10K-DU-030-41</strain>
        <tissue evidence="2">Muscle</tissue>
    </source>
</reference>
<evidence type="ECO:0000313" key="3">
    <source>
        <dbReference type="Proteomes" id="UP000589485"/>
    </source>
</evidence>
<comment type="caution">
    <text evidence="2">The sequence shown here is derived from an EMBL/GenBank/DDBJ whole genome shotgun (WGS) entry which is preliminary data.</text>
</comment>
<organism evidence="2 3">
    <name type="scientific">Sapayoa aenigma</name>
    <name type="common">broad-billed sapayoa</name>
    <dbReference type="NCBI Taxonomy" id="239371"/>
    <lineage>
        <taxon>Eukaryota</taxon>
        <taxon>Metazoa</taxon>
        <taxon>Chordata</taxon>
        <taxon>Craniata</taxon>
        <taxon>Vertebrata</taxon>
        <taxon>Euteleostomi</taxon>
        <taxon>Archelosauria</taxon>
        <taxon>Archosauria</taxon>
        <taxon>Dinosauria</taxon>
        <taxon>Saurischia</taxon>
        <taxon>Theropoda</taxon>
        <taxon>Coelurosauria</taxon>
        <taxon>Aves</taxon>
        <taxon>Neognathae</taxon>
        <taxon>Neoaves</taxon>
        <taxon>Telluraves</taxon>
        <taxon>Australaves</taxon>
        <taxon>Passeriformes</taxon>
        <taxon>Tyrannidae</taxon>
        <taxon>Sapayoa</taxon>
    </lineage>
</organism>
<name>A0A7K7TGT3_9TYRA</name>
<feature type="non-terminal residue" evidence="2">
    <location>
        <position position="57"/>
    </location>
</feature>